<dbReference type="STRING" id="630390.A0A180G471"/>
<name>A0A180G471_PUCT1</name>
<feature type="repeat" description="WD" evidence="3">
    <location>
        <begin position="64"/>
        <end position="93"/>
    </location>
</feature>
<dbReference type="PANTHER" id="PTHR14604:SF4">
    <property type="entry name" value="F-BOX DOMAIN-CONTAINING PROTEIN"/>
    <property type="match status" value="1"/>
</dbReference>
<dbReference type="OrthoDB" id="19711at2759"/>
<protein>
    <submittedName>
        <fullName evidence="5">WD_REPEATS_REGION domain-containing protein</fullName>
    </submittedName>
</protein>
<dbReference type="PROSITE" id="PS50294">
    <property type="entry name" value="WD_REPEATS_REGION"/>
    <property type="match status" value="2"/>
</dbReference>
<reference evidence="4" key="1">
    <citation type="submission" date="2009-11" db="EMBL/GenBank/DDBJ databases">
        <authorList>
            <consortium name="The Broad Institute Genome Sequencing Platform"/>
            <person name="Ward D."/>
            <person name="Feldgarden M."/>
            <person name="Earl A."/>
            <person name="Young S.K."/>
            <person name="Zeng Q."/>
            <person name="Koehrsen M."/>
            <person name="Alvarado L."/>
            <person name="Berlin A."/>
            <person name="Bochicchio J."/>
            <person name="Borenstein D."/>
            <person name="Chapman S.B."/>
            <person name="Chen Z."/>
            <person name="Engels R."/>
            <person name="Freedman E."/>
            <person name="Gellesch M."/>
            <person name="Goldberg J."/>
            <person name="Griggs A."/>
            <person name="Gujja S."/>
            <person name="Heilman E."/>
            <person name="Heiman D."/>
            <person name="Hepburn T."/>
            <person name="Howarth C."/>
            <person name="Jen D."/>
            <person name="Larson L."/>
            <person name="Lewis B."/>
            <person name="Mehta T."/>
            <person name="Park D."/>
            <person name="Pearson M."/>
            <person name="Roberts A."/>
            <person name="Saif S."/>
            <person name="Shea T."/>
            <person name="Shenoy N."/>
            <person name="Sisk P."/>
            <person name="Stolte C."/>
            <person name="Sykes S."/>
            <person name="Thomson T."/>
            <person name="Walk T."/>
            <person name="White J."/>
            <person name="Yandava C."/>
            <person name="Izard J."/>
            <person name="Baranova O.V."/>
            <person name="Blanton J.M."/>
            <person name="Tanner A.C."/>
            <person name="Dewhirst F.E."/>
            <person name="Haas B."/>
            <person name="Nusbaum C."/>
            <person name="Birren B."/>
        </authorList>
    </citation>
    <scope>NUCLEOTIDE SEQUENCE [LARGE SCALE GENOMIC DNA]</scope>
    <source>
        <strain evidence="4">1-1 BBBD Race 1</strain>
    </source>
</reference>
<reference evidence="5 6" key="3">
    <citation type="journal article" date="2017" name="G3 (Bethesda)">
        <title>Comparative analysis highlights variable genome content of wheat rusts and divergence of the mating loci.</title>
        <authorList>
            <person name="Cuomo C.A."/>
            <person name="Bakkeren G."/>
            <person name="Khalil H.B."/>
            <person name="Panwar V."/>
            <person name="Joly D."/>
            <person name="Linning R."/>
            <person name="Sakthikumar S."/>
            <person name="Song X."/>
            <person name="Adiconis X."/>
            <person name="Fan L."/>
            <person name="Goldberg J.M."/>
            <person name="Levin J.Z."/>
            <person name="Young S."/>
            <person name="Zeng Q."/>
            <person name="Anikster Y."/>
            <person name="Bruce M."/>
            <person name="Wang M."/>
            <person name="Yin C."/>
            <person name="McCallum B."/>
            <person name="Szabo L.J."/>
            <person name="Hulbert S."/>
            <person name="Chen X."/>
            <person name="Fellers J.P."/>
        </authorList>
    </citation>
    <scope>NUCLEOTIDE SEQUENCE</scope>
    <source>
        <strain evidence="5">isolate 1-1 / race 1 (BBBD)</strain>
        <strain evidence="6">Isolate 1-1 / race 1 (BBBD)</strain>
    </source>
</reference>
<organism evidence="4">
    <name type="scientific">Puccinia triticina (isolate 1-1 / race 1 (BBBD))</name>
    <name type="common">Brown leaf rust fungus</name>
    <dbReference type="NCBI Taxonomy" id="630390"/>
    <lineage>
        <taxon>Eukaryota</taxon>
        <taxon>Fungi</taxon>
        <taxon>Dikarya</taxon>
        <taxon>Basidiomycota</taxon>
        <taxon>Pucciniomycotina</taxon>
        <taxon>Pucciniomycetes</taxon>
        <taxon>Pucciniales</taxon>
        <taxon>Pucciniaceae</taxon>
        <taxon>Puccinia</taxon>
    </lineage>
</organism>
<dbReference type="Proteomes" id="UP000005240">
    <property type="component" value="Unassembled WGS sequence"/>
</dbReference>
<feature type="repeat" description="WD" evidence="3">
    <location>
        <begin position="164"/>
        <end position="205"/>
    </location>
</feature>
<keyword evidence="6" id="KW-1185">Reference proteome</keyword>
<dbReference type="EMBL" id="ADAS02000396">
    <property type="protein sequence ID" value="OAV87457.1"/>
    <property type="molecule type" value="Genomic_DNA"/>
</dbReference>
<dbReference type="InterPro" id="IPR019775">
    <property type="entry name" value="WD40_repeat_CS"/>
</dbReference>
<dbReference type="Gene3D" id="2.130.10.10">
    <property type="entry name" value="YVTN repeat-like/Quinoprotein amine dehydrogenase"/>
    <property type="match status" value="2"/>
</dbReference>
<accession>A0A180G471</accession>
<keyword evidence="1 3" id="KW-0853">WD repeat</keyword>
<keyword evidence="2" id="KW-0677">Repeat</keyword>
<dbReference type="PRINTS" id="PR00320">
    <property type="entry name" value="GPROTEINBRPT"/>
</dbReference>
<reference evidence="5" key="4">
    <citation type="submission" date="2025-05" db="UniProtKB">
        <authorList>
            <consortium name="EnsemblFungi"/>
        </authorList>
    </citation>
    <scope>IDENTIFICATION</scope>
    <source>
        <strain evidence="5">isolate 1-1 / race 1 (BBBD)</strain>
    </source>
</reference>
<reference evidence="4" key="2">
    <citation type="submission" date="2016-05" db="EMBL/GenBank/DDBJ databases">
        <title>Comparative analysis highlights variable genome content of wheat rusts and divergence of the mating loci.</title>
        <authorList>
            <person name="Cuomo C.A."/>
            <person name="Bakkeren G."/>
            <person name="Szabo L."/>
            <person name="Khalil H."/>
            <person name="Joly D."/>
            <person name="Goldberg J."/>
            <person name="Young S."/>
            <person name="Zeng Q."/>
            <person name="Fellers J."/>
        </authorList>
    </citation>
    <scope>NUCLEOTIDE SEQUENCE [LARGE SCALE GENOMIC DNA]</scope>
    <source>
        <strain evidence="4">1-1 BBBD Race 1</strain>
    </source>
</reference>
<dbReference type="InterPro" id="IPR036322">
    <property type="entry name" value="WD40_repeat_dom_sf"/>
</dbReference>
<dbReference type="InterPro" id="IPR050995">
    <property type="entry name" value="WD-F-box_domain-protein"/>
</dbReference>
<evidence type="ECO:0000313" key="6">
    <source>
        <dbReference type="Proteomes" id="UP000005240"/>
    </source>
</evidence>
<dbReference type="VEuPathDB" id="FungiDB:PTTG_29423"/>
<dbReference type="InterPro" id="IPR001680">
    <property type="entry name" value="WD40_rpt"/>
</dbReference>
<dbReference type="PANTHER" id="PTHR14604">
    <property type="entry name" value="WD40 REPEAT PF20"/>
    <property type="match status" value="1"/>
</dbReference>
<dbReference type="SMART" id="SM00320">
    <property type="entry name" value="WD40"/>
    <property type="match status" value="4"/>
</dbReference>
<dbReference type="InterPro" id="IPR020472">
    <property type="entry name" value="WD40_PAC1"/>
</dbReference>
<evidence type="ECO:0000256" key="3">
    <source>
        <dbReference type="PROSITE-ProRule" id="PRU00221"/>
    </source>
</evidence>
<dbReference type="InterPro" id="IPR015943">
    <property type="entry name" value="WD40/YVTN_repeat-like_dom_sf"/>
</dbReference>
<dbReference type="SUPFAM" id="SSF50978">
    <property type="entry name" value="WD40 repeat-like"/>
    <property type="match status" value="1"/>
</dbReference>
<dbReference type="AlphaFoldDB" id="A0A180G471"/>
<evidence type="ECO:0000313" key="4">
    <source>
        <dbReference type="EMBL" id="OAV87457.1"/>
    </source>
</evidence>
<evidence type="ECO:0000313" key="5">
    <source>
        <dbReference type="EnsemblFungi" id="PTTG_29423-t43_1-p1"/>
    </source>
</evidence>
<dbReference type="PROSITE" id="PS50082">
    <property type="entry name" value="WD_REPEATS_2"/>
    <property type="match status" value="4"/>
</dbReference>
<dbReference type="Pfam" id="PF00400">
    <property type="entry name" value="WD40"/>
    <property type="match status" value="3"/>
</dbReference>
<dbReference type="PROSITE" id="PS00678">
    <property type="entry name" value="WD_REPEATS_1"/>
    <property type="match status" value="2"/>
</dbReference>
<sequence>MHDQQIITGPRNRNIKVWDSRSRECQRTLLGHKVACSVSASTPSSSNSSLFVWDKASWTVVRELVDHAAGVLDLAFSPTLFLSCSKDTSIKIWVRHDGSLLCTIAGHLSPVNALELSIQPLSTLIPGHITSSSSSLQAQSLLSASGDSSMKLWDTHSGQLIRTFEGHLRGLASLKLVKHNQQIISGSNDETIKIWNLLSGQCLHTAHPPRPLRPPPIP</sequence>
<gene>
    <name evidence="4" type="ORF">PTTG_29423</name>
</gene>
<feature type="repeat" description="WD" evidence="3">
    <location>
        <begin position="141"/>
        <end position="163"/>
    </location>
</feature>
<feature type="repeat" description="WD" evidence="3">
    <location>
        <begin position="1"/>
        <end position="28"/>
    </location>
</feature>
<evidence type="ECO:0000256" key="1">
    <source>
        <dbReference type="ARBA" id="ARBA00022574"/>
    </source>
</evidence>
<evidence type="ECO:0000256" key="2">
    <source>
        <dbReference type="ARBA" id="ARBA00022737"/>
    </source>
</evidence>
<proteinExistence type="predicted"/>
<dbReference type="EnsemblFungi" id="PTTG_29423-t43_1">
    <property type="protein sequence ID" value="PTTG_29423-t43_1-p1"/>
    <property type="gene ID" value="PTTG_29423"/>
</dbReference>